<sequence length="49" mass="5267">MSGQCSSHPRMPKGLWPMDKRVHSSINTEGRNPQSTSILVQGAPPNPPG</sequence>
<evidence type="ECO:0000313" key="2">
    <source>
        <dbReference type="EMBL" id="ETM02430.1"/>
    </source>
</evidence>
<protein>
    <submittedName>
        <fullName evidence="2">Uncharacterized protein</fullName>
    </submittedName>
</protein>
<dbReference type="EMBL" id="KI677389">
    <property type="protein sequence ID" value="ETM02430.1"/>
    <property type="molecule type" value="Genomic_DNA"/>
</dbReference>
<feature type="compositionally biased region" description="Polar residues" evidence="1">
    <location>
        <begin position="24"/>
        <end position="39"/>
    </location>
</feature>
<dbReference type="Proteomes" id="UP000054423">
    <property type="component" value="Unassembled WGS sequence"/>
</dbReference>
<feature type="region of interest" description="Disordered" evidence="1">
    <location>
        <begin position="1"/>
        <end position="49"/>
    </location>
</feature>
<evidence type="ECO:0000256" key="1">
    <source>
        <dbReference type="SAM" id="MobiDB-lite"/>
    </source>
</evidence>
<accession>W2M0I3</accession>
<reference evidence="2" key="1">
    <citation type="submission" date="2013-11" db="EMBL/GenBank/DDBJ databases">
        <title>The Genome Sequence of Phytophthora parasitica CHvinca01.</title>
        <authorList>
            <consortium name="The Broad Institute Genomics Platform"/>
            <person name="Russ C."/>
            <person name="Tyler B."/>
            <person name="Panabieres F."/>
            <person name="Shan W."/>
            <person name="Tripathy S."/>
            <person name="Grunwald N."/>
            <person name="Machado M."/>
            <person name="Johnson C.S."/>
            <person name="Arredondo F."/>
            <person name="Hong C."/>
            <person name="Coffey M."/>
            <person name="Young S.K."/>
            <person name="Zeng Q."/>
            <person name="Gargeya S."/>
            <person name="Fitzgerald M."/>
            <person name="Abouelleil A."/>
            <person name="Alvarado L."/>
            <person name="Chapman S.B."/>
            <person name="Gainer-Dewar J."/>
            <person name="Goldberg J."/>
            <person name="Griggs A."/>
            <person name="Gujja S."/>
            <person name="Hansen M."/>
            <person name="Howarth C."/>
            <person name="Imamovic A."/>
            <person name="Ireland A."/>
            <person name="Larimer J."/>
            <person name="McCowan C."/>
            <person name="Murphy C."/>
            <person name="Pearson M."/>
            <person name="Poon T.W."/>
            <person name="Priest M."/>
            <person name="Roberts A."/>
            <person name="Saif S."/>
            <person name="Shea T."/>
            <person name="Sykes S."/>
            <person name="Wortman J."/>
            <person name="Nusbaum C."/>
            <person name="Birren B."/>
        </authorList>
    </citation>
    <scope>NUCLEOTIDE SEQUENCE [LARGE SCALE GENOMIC DNA]</scope>
    <source>
        <strain evidence="2">CHvinca01</strain>
    </source>
</reference>
<gene>
    <name evidence="2" type="ORF">L917_01079</name>
</gene>
<proteinExistence type="predicted"/>
<name>W2M0I3_PHYNI</name>
<dbReference type="AlphaFoldDB" id="W2M0I3"/>
<organism evidence="2">
    <name type="scientific">Phytophthora nicotianae</name>
    <name type="common">Potato buckeye rot agent</name>
    <name type="synonym">Phytophthora parasitica</name>
    <dbReference type="NCBI Taxonomy" id="4792"/>
    <lineage>
        <taxon>Eukaryota</taxon>
        <taxon>Sar</taxon>
        <taxon>Stramenopiles</taxon>
        <taxon>Oomycota</taxon>
        <taxon>Peronosporomycetes</taxon>
        <taxon>Peronosporales</taxon>
        <taxon>Peronosporaceae</taxon>
        <taxon>Phytophthora</taxon>
    </lineage>
</organism>